<reference evidence="2 3" key="1">
    <citation type="submission" date="2022-03" db="EMBL/GenBank/DDBJ databases">
        <authorList>
            <person name="Macdonald S."/>
            <person name="Ahmed S."/>
            <person name="Newling K."/>
        </authorList>
    </citation>
    <scope>NUCLEOTIDE SEQUENCE [LARGE SCALE GENOMIC DNA]</scope>
</reference>
<protein>
    <submittedName>
        <fullName evidence="2">Uncharacterized protein</fullName>
    </submittedName>
</protein>
<proteinExistence type="predicted"/>
<evidence type="ECO:0000313" key="2">
    <source>
        <dbReference type="EMBL" id="CAH8375205.1"/>
    </source>
</evidence>
<accession>A0ABC8L967</accession>
<evidence type="ECO:0000256" key="1">
    <source>
        <dbReference type="SAM" id="MobiDB-lite"/>
    </source>
</evidence>
<keyword evidence="3" id="KW-1185">Reference proteome</keyword>
<gene>
    <name evidence="2" type="ORF">ERUC_LOCUS32141</name>
</gene>
<dbReference type="EMBL" id="CAKOAT010456265">
    <property type="protein sequence ID" value="CAH8375205.1"/>
    <property type="molecule type" value="Genomic_DNA"/>
</dbReference>
<evidence type="ECO:0000313" key="3">
    <source>
        <dbReference type="Proteomes" id="UP001642260"/>
    </source>
</evidence>
<organism evidence="2 3">
    <name type="scientific">Eruca vesicaria subsp. sativa</name>
    <name type="common">Garden rocket</name>
    <name type="synonym">Eruca sativa</name>
    <dbReference type="NCBI Taxonomy" id="29727"/>
    <lineage>
        <taxon>Eukaryota</taxon>
        <taxon>Viridiplantae</taxon>
        <taxon>Streptophyta</taxon>
        <taxon>Embryophyta</taxon>
        <taxon>Tracheophyta</taxon>
        <taxon>Spermatophyta</taxon>
        <taxon>Magnoliopsida</taxon>
        <taxon>eudicotyledons</taxon>
        <taxon>Gunneridae</taxon>
        <taxon>Pentapetalae</taxon>
        <taxon>rosids</taxon>
        <taxon>malvids</taxon>
        <taxon>Brassicales</taxon>
        <taxon>Brassicaceae</taxon>
        <taxon>Brassiceae</taxon>
        <taxon>Eruca</taxon>
    </lineage>
</organism>
<dbReference type="Proteomes" id="UP001642260">
    <property type="component" value="Unassembled WGS sequence"/>
</dbReference>
<comment type="caution">
    <text evidence="2">The sequence shown here is derived from an EMBL/GenBank/DDBJ whole genome shotgun (WGS) entry which is preliminary data.</text>
</comment>
<feature type="region of interest" description="Disordered" evidence="1">
    <location>
        <begin position="56"/>
        <end position="75"/>
    </location>
</feature>
<dbReference type="AlphaFoldDB" id="A0ABC8L967"/>
<sequence length="75" mass="8793">MREAKRKVKSKRLVRKENIRHIDNQKKDSVREVKDALYFDVQDAVQKLKSLETTHPGFQSCAMNDSKETDEEDSI</sequence>
<name>A0ABC8L967_ERUVS</name>